<organism evidence="8 9">
    <name type="scientific">Acidiphilium acidophilum</name>
    <name type="common">Thiobacillus acidophilus</name>
    <dbReference type="NCBI Taxonomy" id="76588"/>
    <lineage>
        <taxon>Bacteria</taxon>
        <taxon>Pseudomonadati</taxon>
        <taxon>Pseudomonadota</taxon>
        <taxon>Alphaproteobacteria</taxon>
        <taxon>Acetobacterales</taxon>
        <taxon>Acidocellaceae</taxon>
        <taxon>Acidiphilium</taxon>
    </lineage>
</organism>
<evidence type="ECO:0000256" key="3">
    <source>
        <dbReference type="ARBA" id="ARBA00022695"/>
    </source>
</evidence>
<evidence type="ECO:0000256" key="7">
    <source>
        <dbReference type="ARBA" id="ARBA00049244"/>
    </source>
</evidence>
<proteinExistence type="inferred from homology"/>
<evidence type="ECO:0000256" key="1">
    <source>
        <dbReference type="ARBA" id="ARBA00012417"/>
    </source>
</evidence>
<comment type="similarity">
    <text evidence="6">Belongs to the DNA polymerase HolA subunit family.</text>
</comment>
<gene>
    <name evidence="8" type="primary">holA</name>
    <name evidence="8" type="ORF">SIL87_04595</name>
</gene>
<protein>
    <recommendedName>
        <fullName evidence="1">DNA-directed DNA polymerase</fullName>
        <ecNumber evidence="1">2.7.7.7</ecNumber>
    </recommendedName>
</protein>
<dbReference type="Proteomes" id="UP001279553">
    <property type="component" value="Unassembled WGS sequence"/>
</dbReference>
<dbReference type="GO" id="GO:0003887">
    <property type="term" value="F:DNA-directed DNA polymerase activity"/>
    <property type="evidence" value="ECO:0007669"/>
    <property type="project" value="UniProtKB-KW"/>
</dbReference>
<dbReference type="PANTHER" id="PTHR34388:SF1">
    <property type="entry name" value="DNA POLYMERASE III SUBUNIT DELTA"/>
    <property type="match status" value="1"/>
</dbReference>
<dbReference type="EMBL" id="JAWXYB010000018">
    <property type="protein sequence ID" value="MDX5930044.1"/>
    <property type="molecule type" value="Genomic_DNA"/>
</dbReference>
<keyword evidence="2 8" id="KW-0808">Transferase</keyword>
<keyword evidence="5" id="KW-0239">DNA-directed DNA polymerase</keyword>
<evidence type="ECO:0000256" key="6">
    <source>
        <dbReference type="ARBA" id="ARBA00034754"/>
    </source>
</evidence>
<accession>A0AAW9DLL6</accession>
<reference evidence="8 9" key="1">
    <citation type="submission" date="2023-11" db="EMBL/GenBank/DDBJ databases">
        <title>MicrobeMod: A computational toolkit for identifying prokaryotic methylation and restriction-modification with nanopore sequencing.</title>
        <authorList>
            <person name="Crits-Christoph A."/>
            <person name="Kang S.C."/>
            <person name="Lee H."/>
            <person name="Ostrov N."/>
        </authorList>
    </citation>
    <scope>NUCLEOTIDE SEQUENCE [LARGE SCALE GENOMIC DNA]</scope>
    <source>
        <strain evidence="8 9">DSMZ 700</strain>
    </source>
</reference>
<dbReference type="GO" id="GO:0003677">
    <property type="term" value="F:DNA binding"/>
    <property type="evidence" value="ECO:0007669"/>
    <property type="project" value="InterPro"/>
</dbReference>
<dbReference type="AlphaFoldDB" id="A0AAW9DLL6"/>
<dbReference type="GO" id="GO:0006261">
    <property type="term" value="P:DNA-templated DNA replication"/>
    <property type="evidence" value="ECO:0007669"/>
    <property type="project" value="TreeGrafter"/>
</dbReference>
<dbReference type="RefSeq" id="WP_319613015.1">
    <property type="nucleotide sequence ID" value="NZ_JAWXYB010000018.1"/>
</dbReference>
<evidence type="ECO:0000313" key="9">
    <source>
        <dbReference type="Proteomes" id="UP001279553"/>
    </source>
</evidence>
<keyword evidence="9" id="KW-1185">Reference proteome</keyword>
<dbReference type="InterPro" id="IPR027417">
    <property type="entry name" value="P-loop_NTPase"/>
</dbReference>
<evidence type="ECO:0000313" key="8">
    <source>
        <dbReference type="EMBL" id="MDX5930044.1"/>
    </source>
</evidence>
<dbReference type="InterPro" id="IPR005790">
    <property type="entry name" value="DNA_polIII_delta"/>
</dbReference>
<dbReference type="EC" id="2.7.7.7" evidence="1"/>
<comment type="catalytic activity">
    <reaction evidence="7">
        <text>DNA(n) + a 2'-deoxyribonucleoside 5'-triphosphate = DNA(n+1) + diphosphate</text>
        <dbReference type="Rhea" id="RHEA:22508"/>
        <dbReference type="Rhea" id="RHEA-COMP:17339"/>
        <dbReference type="Rhea" id="RHEA-COMP:17340"/>
        <dbReference type="ChEBI" id="CHEBI:33019"/>
        <dbReference type="ChEBI" id="CHEBI:61560"/>
        <dbReference type="ChEBI" id="CHEBI:173112"/>
        <dbReference type="EC" id="2.7.7.7"/>
    </reaction>
</comment>
<keyword evidence="3 8" id="KW-0548">Nucleotidyltransferase</keyword>
<evidence type="ECO:0000256" key="5">
    <source>
        <dbReference type="ARBA" id="ARBA00022932"/>
    </source>
</evidence>
<dbReference type="InterPro" id="IPR008921">
    <property type="entry name" value="DNA_pol3_clamp-load_cplx_C"/>
</dbReference>
<dbReference type="SUPFAM" id="SSF52540">
    <property type="entry name" value="P-loop containing nucleoside triphosphate hydrolases"/>
    <property type="match status" value="1"/>
</dbReference>
<dbReference type="GO" id="GO:0009360">
    <property type="term" value="C:DNA polymerase III complex"/>
    <property type="evidence" value="ECO:0007669"/>
    <property type="project" value="TreeGrafter"/>
</dbReference>
<sequence length="341" mass="35439">MKLDARQADRFLADPHLANPGSTRLVLIYGQDTSLITDRARTLAKRIAGSLDDPFRLAELDADHADRLPEEASAQAFGGGRKIVLIRDVGDKQAPAFEAALAAKGDALIIATGGDLNGRSKLRTLAEKHPEAAAIACYTPDAAARGPALEAALRSAGVTIARDAITLAASRLGGESGALADAAERLILYAGPNGTLTLADIDAVLDDQGTASMIDAIDAALAGNPRAADHAIGLAIDEGAAPVAILRVLLTELSGLRLTAEAIARGASPRDAIAGRRPPVFFRRQPTAIKAATLWREEAILAAIDRARRAEADCKRTGSVPEAIARQTLLGLAQRAARATG</sequence>
<evidence type="ECO:0000256" key="2">
    <source>
        <dbReference type="ARBA" id="ARBA00022679"/>
    </source>
</evidence>
<keyword evidence="4" id="KW-0235">DNA replication</keyword>
<dbReference type="PANTHER" id="PTHR34388">
    <property type="entry name" value="DNA POLYMERASE III SUBUNIT DELTA"/>
    <property type="match status" value="1"/>
</dbReference>
<dbReference type="NCBIfam" id="TIGR01128">
    <property type="entry name" value="holA"/>
    <property type="match status" value="1"/>
</dbReference>
<dbReference type="Gene3D" id="3.40.50.300">
    <property type="entry name" value="P-loop containing nucleotide triphosphate hydrolases"/>
    <property type="match status" value="1"/>
</dbReference>
<dbReference type="SUPFAM" id="SSF48019">
    <property type="entry name" value="post-AAA+ oligomerization domain-like"/>
    <property type="match status" value="1"/>
</dbReference>
<dbReference type="Gene3D" id="1.10.8.60">
    <property type="match status" value="1"/>
</dbReference>
<evidence type="ECO:0000256" key="4">
    <source>
        <dbReference type="ARBA" id="ARBA00022705"/>
    </source>
</evidence>
<name>A0AAW9DLL6_ACIAO</name>
<comment type="caution">
    <text evidence="8">The sequence shown here is derived from an EMBL/GenBank/DDBJ whole genome shotgun (WGS) entry which is preliminary data.</text>
</comment>